<keyword evidence="3" id="KW-0274">FAD</keyword>
<feature type="domain" description="FAD-binding" evidence="6">
    <location>
        <begin position="7"/>
        <end position="179"/>
    </location>
</feature>
<evidence type="ECO:0000313" key="7">
    <source>
        <dbReference type="EMBL" id="KZV98217.1"/>
    </source>
</evidence>
<dbReference type="AlphaFoldDB" id="A0A165LRH0"/>
<dbReference type="InParanoid" id="A0A165LRH0"/>
<dbReference type="InterPro" id="IPR050493">
    <property type="entry name" value="FAD-dep_Monooxygenase_BioMet"/>
</dbReference>
<dbReference type="OrthoDB" id="2690153at2759"/>
<dbReference type="Proteomes" id="UP000077266">
    <property type="component" value="Unassembled WGS sequence"/>
</dbReference>
<dbReference type="GO" id="GO:0071949">
    <property type="term" value="F:FAD binding"/>
    <property type="evidence" value="ECO:0007669"/>
    <property type="project" value="InterPro"/>
</dbReference>
<evidence type="ECO:0000256" key="1">
    <source>
        <dbReference type="ARBA" id="ARBA00007992"/>
    </source>
</evidence>
<comment type="similarity">
    <text evidence="1">Belongs to the paxM FAD-dependent monooxygenase family.</text>
</comment>
<dbReference type="SUPFAM" id="SSF51905">
    <property type="entry name" value="FAD/NAD(P)-binding domain"/>
    <property type="match status" value="1"/>
</dbReference>
<organism evidence="7 8">
    <name type="scientific">Exidia glandulosa HHB12029</name>
    <dbReference type="NCBI Taxonomy" id="1314781"/>
    <lineage>
        <taxon>Eukaryota</taxon>
        <taxon>Fungi</taxon>
        <taxon>Dikarya</taxon>
        <taxon>Basidiomycota</taxon>
        <taxon>Agaricomycotina</taxon>
        <taxon>Agaricomycetes</taxon>
        <taxon>Auriculariales</taxon>
        <taxon>Exidiaceae</taxon>
        <taxon>Exidia</taxon>
    </lineage>
</organism>
<keyword evidence="4" id="KW-0560">Oxidoreductase</keyword>
<gene>
    <name evidence="7" type="ORF">EXIGLDRAFT_728680</name>
</gene>
<evidence type="ECO:0000256" key="3">
    <source>
        <dbReference type="ARBA" id="ARBA00022827"/>
    </source>
</evidence>
<feature type="domain" description="FAD-binding" evidence="6">
    <location>
        <begin position="316"/>
        <end position="390"/>
    </location>
</feature>
<dbReference type="Pfam" id="PF01494">
    <property type="entry name" value="FAD_binding_3"/>
    <property type="match status" value="2"/>
</dbReference>
<keyword evidence="2" id="KW-0285">Flavoprotein</keyword>
<reference evidence="7 8" key="1">
    <citation type="journal article" date="2016" name="Mol. Biol. Evol.">
        <title>Comparative Genomics of Early-Diverging Mushroom-Forming Fungi Provides Insights into the Origins of Lignocellulose Decay Capabilities.</title>
        <authorList>
            <person name="Nagy L.G."/>
            <person name="Riley R."/>
            <person name="Tritt A."/>
            <person name="Adam C."/>
            <person name="Daum C."/>
            <person name="Floudas D."/>
            <person name="Sun H."/>
            <person name="Yadav J.S."/>
            <person name="Pangilinan J."/>
            <person name="Larsson K.H."/>
            <person name="Matsuura K."/>
            <person name="Barry K."/>
            <person name="Labutti K."/>
            <person name="Kuo R."/>
            <person name="Ohm R.A."/>
            <person name="Bhattacharya S.S."/>
            <person name="Shirouzu T."/>
            <person name="Yoshinaga Y."/>
            <person name="Martin F.M."/>
            <person name="Grigoriev I.V."/>
            <person name="Hibbett D.S."/>
        </authorList>
    </citation>
    <scope>NUCLEOTIDE SEQUENCE [LARGE SCALE GENOMIC DNA]</scope>
    <source>
        <strain evidence="7 8">HHB12029</strain>
    </source>
</reference>
<dbReference type="PANTHER" id="PTHR13789:SF309">
    <property type="entry name" value="PUTATIVE (AFU_ORTHOLOGUE AFUA_6G14510)-RELATED"/>
    <property type="match status" value="1"/>
</dbReference>
<dbReference type="InterPro" id="IPR002938">
    <property type="entry name" value="FAD-bd"/>
</dbReference>
<evidence type="ECO:0000313" key="8">
    <source>
        <dbReference type="Proteomes" id="UP000077266"/>
    </source>
</evidence>
<dbReference type="Gene3D" id="3.50.50.60">
    <property type="entry name" value="FAD/NAD(P)-binding domain"/>
    <property type="match status" value="2"/>
</dbReference>
<accession>A0A165LRH0</accession>
<dbReference type="GO" id="GO:0004497">
    <property type="term" value="F:monooxygenase activity"/>
    <property type="evidence" value="ECO:0007669"/>
    <property type="project" value="UniProtKB-KW"/>
</dbReference>
<protein>
    <submittedName>
        <fullName evidence="7">FAD/NAD(P)-binding domain-containing protein</fullName>
    </submittedName>
</protein>
<name>A0A165LRH0_EXIGL</name>
<keyword evidence="5" id="KW-0503">Monooxygenase</keyword>
<dbReference type="PANTHER" id="PTHR13789">
    <property type="entry name" value="MONOOXYGENASE"/>
    <property type="match status" value="1"/>
</dbReference>
<dbReference type="PRINTS" id="PR00420">
    <property type="entry name" value="RNGMNOXGNASE"/>
</dbReference>
<evidence type="ECO:0000259" key="6">
    <source>
        <dbReference type="Pfam" id="PF01494"/>
    </source>
</evidence>
<dbReference type="STRING" id="1314781.A0A165LRH0"/>
<keyword evidence="8" id="KW-1185">Reference proteome</keyword>
<evidence type="ECO:0000256" key="5">
    <source>
        <dbReference type="ARBA" id="ARBA00023033"/>
    </source>
</evidence>
<sequence length="445" mass="47581">MSLPLNVDVVIVGAGPSGLACALALAQRKVPFVIVDALSEGHNGSRAVLMQANALEALEALHPSLASELVAAGTPSAGLHTVDIFERPLFKVHMSANAPYTRYPFSLLIAQHDVERLMRTYLSRGGNDVQWKKRVTDVKETDGGRYELAFESGEKVKARYVVAADGSKSTIRTFANIRYLDPTTNAPAEPSPNDLSFVVADVLFASPLPPNIPRDALRMMIAPEGVFLTAPLKINHSTPSDTTSSNVSPDGNLFRLYIGVPTTPPSRPDAAYLQDIINARGPGSHLKDTREGKEKGVTVPKIERVLDSGRYRTRPALAERYVTRSKSGAYILLVGDAAHKHGPAGGQGMNLGICDGCAAADAISSSPLSSDSTLDAYSTARRSIAAKVIAMVENMTAVERGGSGWVPWLRVSCLGLAFRLPFVNSLIAWQVSGLVYVRPKGQAKA</sequence>
<evidence type="ECO:0000256" key="4">
    <source>
        <dbReference type="ARBA" id="ARBA00023002"/>
    </source>
</evidence>
<evidence type="ECO:0000256" key="2">
    <source>
        <dbReference type="ARBA" id="ARBA00022630"/>
    </source>
</evidence>
<proteinExistence type="inferred from homology"/>
<dbReference type="InterPro" id="IPR036188">
    <property type="entry name" value="FAD/NAD-bd_sf"/>
</dbReference>
<dbReference type="EMBL" id="KV425921">
    <property type="protein sequence ID" value="KZV98217.1"/>
    <property type="molecule type" value="Genomic_DNA"/>
</dbReference>